<evidence type="ECO:0000313" key="1">
    <source>
        <dbReference type="EMBL" id="MDH1899489.1"/>
    </source>
</evidence>
<sequence length="215" mass="24363">MKKLVRSNAPACLANLVSGRDGWESADKTQIWEAIDIMQGGFCAYCECKLSRKHIEHFKTRTSYTHLTFDWNNLFGSCGDSSQKGGWKRCGIYKDNGAGAYDPEHLIKPDIDNPSDYLLFLTTGDVRPHANLSAEDKFIATETIRVLNLNNDPVLFGSRKSAIIAELKEIEVFYELMAEQTGDDFDELLQDELSRIKSLEFSTALTHAWCYNTKY</sequence>
<dbReference type="Proteomes" id="UP001160758">
    <property type="component" value="Unassembled WGS sequence"/>
</dbReference>
<accession>A0AA42VEI5</accession>
<dbReference type="AlphaFoldDB" id="A0AA42VEI5"/>
<dbReference type="NCBIfam" id="TIGR02646">
    <property type="entry name" value="retron system putative HNH endonuclease"/>
    <property type="match status" value="1"/>
</dbReference>
<organism evidence="1 2">
    <name type="scientific">Aeromonas caviae</name>
    <name type="common">Aeromonas punctata</name>
    <dbReference type="NCBI Taxonomy" id="648"/>
    <lineage>
        <taxon>Bacteria</taxon>
        <taxon>Pseudomonadati</taxon>
        <taxon>Pseudomonadota</taxon>
        <taxon>Gammaproteobacteria</taxon>
        <taxon>Aeromonadales</taxon>
        <taxon>Aeromonadaceae</taxon>
        <taxon>Aeromonas</taxon>
    </lineage>
</organism>
<dbReference type="RefSeq" id="WP_268452267.1">
    <property type="nucleotide sequence ID" value="NZ_JAOCFT010000001.1"/>
</dbReference>
<evidence type="ECO:0000313" key="2">
    <source>
        <dbReference type="Proteomes" id="UP001160758"/>
    </source>
</evidence>
<dbReference type="EMBL" id="JAOCFT010000001">
    <property type="protein sequence ID" value="MDH1899489.1"/>
    <property type="molecule type" value="Genomic_DNA"/>
</dbReference>
<proteinExistence type="predicted"/>
<dbReference type="NCBIfam" id="NF041761">
    <property type="entry name" value="PtuB"/>
    <property type="match status" value="1"/>
</dbReference>
<protein>
    <submittedName>
        <fullName evidence="1">TIGR02646 family protein</fullName>
    </submittedName>
</protein>
<gene>
    <name evidence="1" type="ORF">N5I07_18365</name>
</gene>
<reference evidence="1" key="1">
    <citation type="submission" date="2022-09" db="EMBL/GenBank/DDBJ databases">
        <title>Intensive care unit water sources are persistently colonized with multi-drug resistant bacteria and are the site of extensive horizontal gene transfer of antibiotic resistance genes.</title>
        <authorList>
            <person name="Diorio-Toth L."/>
        </authorList>
    </citation>
    <scope>NUCLEOTIDE SEQUENCE</scope>
    <source>
        <strain evidence="1">GD03796</strain>
    </source>
</reference>
<comment type="caution">
    <text evidence="1">The sequence shown here is derived from an EMBL/GenBank/DDBJ whole genome shotgun (WGS) entry which is preliminary data.</text>
</comment>
<dbReference type="InterPro" id="IPR053575">
    <property type="entry name" value="Retron_Ec78_HNH_endo"/>
</dbReference>
<name>A0AA42VEI5_AERCA</name>
<dbReference type="InterPro" id="IPR013467">
    <property type="entry name" value="HNH78-like"/>
</dbReference>